<feature type="domain" description="F5/8 type C" evidence="3">
    <location>
        <begin position="593"/>
        <end position="687"/>
    </location>
</feature>
<organism evidence="4 5">
    <name type="scientific">Pseudosporangium ferrugineum</name>
    <dbReference type="NCBI Taxonomy" id="439699"/>
    <lineage>
        <taxon>Bacteria</taxon>
        <taxon>Bacillati</taxon>
        <taxon>Actinomycetota</taxon>
        <taxon>Actinomycetes</taxon>
        <taxon>Micromonosporales</taxon>
        <taxon>Micromonosporaceae</taxon>
        <taxon>Pseudosporangium</taxon>
    </lineage>
</organism>
<feature type="region of interest" description="Disordered" evidence="1">
    <location>
        <begin position="866"/>
        <end position="909"/>
    </location>
</feature>
<feature type="signal peptide" evidence="2">
    <location>
        <begin position="1"/>
        <end position="29"/>
    </location>
</feature>
<proteinExistence type="predicted"/>
<accession>A0A2T0RE35</accession>
<dbReference type="InterPro" id="IPR000421">
    <property type="entry name" value="FA58C"/>
</dbReference>
<dbReference type="RefSeq" id="WP_106131106.1">
    <property type="nucleotide sequence ID" value="NZ_PVZG01000033.1"/>
</dbReference>
<gene>
    <name evidence="4" type="ORF">CLV70_1334</name>
</gene>
<evidence type="ECO:0000256" key="2">
    <source>
        <dbReference type="SAM" id="SignalP"/>
    </source>
</evidence>
<keyword evidence="5" id="KW-1185">Reference proteome</keyword>
<keyword evidence="2" id="KW-0732">Signal</keyword>
<dbReference type="AlphaFoldDB" id="A0A2T0RE35"/>
<protein>
    <submittedName>
        <fullName evidence="4">F5/8 type C domain-containing protein</fullName>
    </submittedName>
</protein>
<evidence type="ECO:0000259" key="3">
    <source>
        <dbReference type="PROSITE" id="PS50022"/>
    </source>
</evidence>
<dbReference type="Gene3D" id="2.60.120.260">
    <property type="entry name" value="Galactose-binding domain-like"/>
    <property type="match status" value="2"/>
</dbReference>
<sequence length="989" mass="106599">MFALSRRRLLTLAGISGLSSAFASSPAVAAVPMAVPGRVAGVYRDLLHLHTQWVEQQWDQGIGAYKFDDFRFAAVLGNAVLLGMDDYDPVLAAVDEATLRSHTVATIQRYAAGNRLAGGTQWGRQLFWDSTFELYFVLAARLMWGDLDRATQDNIQRIAEGQAAYAYALNADADPASGGWTPNGTDGGWRGDTKLEEMGVYAQALAPGAAWATDAGARDEWRARLEFWVANAGALPAADRANPAVVDGEQVDRRSLAHNLHDTFIVENHGSANPHYQAELWRTAGRSAIHFLLAGLPLPEVLTHQPNGEQLWRTLRLLASDAGEPVMPMVADRYHLYGRDVLPLAFLAQVRGDRHAARAEADLAERLMPYLRYEPEYRLTKFSGEEKYEPEARAELAIAYLFHRLRRSPVVPVSAEEFFREASGTRDFGPEVGLTAHQSANAFAAAVTKPGYVNFLWQPRHDNWFIDTRAPAFLPAGTTPAAQWTRAYSRVRDGVDATATVLTLSGGYAGFCTLPTGTVVYASTGLPGEGGLTLFNLAMPGVPGLDGARTFTYAGGKANLNDPYTGDIGFAPRDARYVRMLGREPATPYGYSIYTFSVLDVRGADLAQGAMPIASSEDMWYPARNATDGNADTRWAVVREERGRADSWLAVDLGSAVTVAGVRIAWEAAYAKSFMIQTSIDGRTWTDAAAVPETRSVPRWVGLDGRAGIVTHGGKGRITVTATAVSAPAPLVEGYAGDRDLARVAARKLPAAEGLTVSDADGYLSVFNLTAKPARDVTVHLPARDTLYRGEQVLTAAGLDWSVSLDGGTARVEPPRFTVAGDPPPGTRFQVRDSHHVTVTAPAKRRAVVTLRRGSWAATVRVPAGRSRGVTVPGAPVTPAADLARGRTTFPTSPLPAGMTSPDRAVDGDPATAWRPGRSGRMVVDLGRVTDVAHVRPAWSRGRRVPAHYLEASADGLTYAPLAGRARYVAIVVEDWAPGDAELVELAVT</sequence>
<dbReference type="PROSITE" id="PS51318">
    <property type="entry name" value="TAT"/>
    <property type="match status" value="1"/>
</dbReference>
<dbReference type="SUPFAM" id="SSF49785">
    <property type="entry name" value="Galactose-binding domain-like"/>
    <property type="match status" value="2"/>
</dbReference>
<feature type="chain" id="PRO_5038752154" evidence="2">
    <location>
        <begin position="30"/>
        <end position="989"/>
    </location>
</feature>
<evidence type="ECO:0000313" key="5">
    <source>
        <dbReference type="Proteomes" id="UP000239209"/>
    </source>
</evidence>
<dbReference type="InterPro" id="IPR008979">
    <property type="entry name" value="Galactose-bd-like_sf"/>
</dbReference>
<dbReference type="OrthoDB" id="3584564at2"/>
<dbReference type="PROSITE" id="PS50022">
    <property type="entry name" value="FA58C_3"/>
    <property type="match status" value="1"/>
</dbReference>
<dbReference type="InterPro" id="IPR006311">
    <property type="entry name" value="TAT_signal"/>
</dbReference>
<dbReference type="Proteomes" id="UP000239209">
    <property type="component" value="Unassembled WGS sequence"/>
</dbReference>
<dbReference type="EMBL" id="PVZG01000033">
    <property type="protein sequence ID" value="PRY19415.1"/>
    <property type="molecule type" value="Genomic_DNA"/>
</dbReference>
<reference evidence="4 5" key="1">
    <citation type="submission" date="2018-03" db="EMBL/GenBank/DDBJ databases">
        <title>Genomic Encyclopedia of Archaeal and Bacterial Type Strains, Phase II (KMG-II): from individual species to whole genera.</title>
        <authorList>
            <person name="Goeker M."/>
        </authorList>
    </citation>
    <scope>NUCLEOTIDE SEQUENCE [LARGE SCALE GENOMIC DNA]</scope>
    <source>
        <strain evidence="4 5">DSM 45348</strain>
    </source>
</reference>
<comment type="caution">
    <text evidence="4">The sequence shown here is derived from an EMBL/GenBank/DDBJ whole genome shotgun (WGS) entry which is preliminary data.</text>
</comment>
<evidence type="ECO:0000313" key="4">
    <source>
        <dbReference type="EMBL" id="PRY19415.1"/>
    </source>
</evidence>
<evidence type="ECO:0000256" key="1">
    <source>
        <dbReference type="SAM" id="MobiDB-lite"/>
    </source>
</evidence>
<dbReference type="Pfam" id="PF00754">
    <property type="entry name" value="F5_F8_type_C"/>
    <property type="match status" value="1"/>
</dbReference>
<name>A0A2T0RE35_9ACTN</name>